<dbReference type="PROSITE" id="PS50109">
    <property type="entry name" value="HIS_KIN"/>
    <property type="match status" value="1"/>
</dbReference>
<dbReference type="SMART" id="SM00387">
    <property type="entry name" value="HATPase_c"/>
    <property type="match status" value="1"/>
</dbReference>
<keyword evidence="1" id="KW-0812">Transmembrane</keyword>
<dbReference type="SUPFAM" id="SSF55874">
    <property type="entry name" value="ATPase domain of HSP90 chaperone/DNA topoisomerase II/histidine kinase"/>
    <property type="match status" value="1"/>
</dbReference>
<reference evidence="3 4" key="1">
    <citation type="submission" date="2024-06" db="EMBL/GenBank/DDBJ databases">
        <authorList>
            <person name="Steensen K."/>
            <person name="Seneca J."/>
            <person name="Bartlau N."/>
            <person name="Yu A.X."/>
            <person name="Polz M.F."/>
        </authorList>
    </citation>
    <scope>NUCLEOTIDE SEQUENCE [LARGE SCALE GENOMIC DNA]</scope>
    <source>
        <strain evidence="3 4">FF146</strain>
    </source>
</reference>
<dbReference type="InterPro" id="IPR050640">
    <property type="entry name" value="Bact_2-comp_sensor_kinase"/>
</dbReference>
<comment type="caution">
    <text evidence="3">The sequence shown here is derived from an EMBL/GenBank/DDBJ whole genome shotgun (WGS) entry which is preliminary data.</text>
</comment>
<feature type="transmembrane region" description="Helical" evidence="1">
    <location>
        <begin position="15"/>
        <end position="34"/>
    </location>
</feature>
<evidence type="ECO:0000256" key="1">
    <source>
        <dbReference type="SAM" id="Phobius"/>
    </source>
</evidence>
<name>A0ABV4M3C0_9VIBR</name>
<evidence type="ECO:0000259" key="2">
    <source>
        <dbReference type="PROSITE" id="PS50109"/>
    </source>
</evidence>
<dbReference type="PANTHER" id="PTHR34220:SF9">
    <property type="entry name" value="SIGNAL TRANSDUCTION HISTIDINE KINASE INTERNAL REGION DOMAIN-CONTAINING PROTEIN"/>
    <property type="match status" value="1"/>
</dbReference>
<dbReference type="InterPro" id="IPR005467">
    <property type="entry name" value="His_kinase_dom"/>
</dbReference>
<dbReference type="RefSeq" id="WP_113798682.1">
    <property type="nucleotide sequence ID" value="NZ_JBGOOT010000002.1"/>
</dbReference>
<gene>
    <name evidence="3" type="ORF">ACED38_04830</name>
</gene>
<accession>A0ABV4M3C0</accession>
<keyword evidence="1" id="KW-0472">Membrane</keyword>
<protein>
    <submittedName>
        <fullName evidence="3">Sensor histidine kinase</fullName>
        <ecNumber evidence="3">2.7.13.3</ecNumber>
    </submittedName>
</protein>
<dbReference type="GO" id="GO:0004673">
    <property type="term" value="F:protein histidine kinase activity"/>
    <property type="evidence" value="ECO:0007669"/>
    <property type="project" value="UniProtKB-EC"/>
</dbReference>
<dbReference type="InterPro" id="IPR010559">
    <property type="entry name" value="Sig_transdc_His_kin_internal"/>
</dbReference>
<dbReference type="Pfam" id="PF06580">
    <property type="entry name" value="His_kinase"/>
    <property type="match status" value="1"/>
</dbReference>
<dbReference type="InterPro" id="IPR003594">
    <property type="entry name" value="HATPase_dom"/>
</dbReference>
<dbReference type="EMBL" id="JBGOOT010000002">
    <property type="protein sequence ID" value="MEZ8194212.1"/>
    <property type="molecule type" value="Genomic_DNA"/>
</dbReference>
<keyword evidence="1" id="KW-1133">Transmembrane helix</keyword>
<feature type="domain" description="Histidine kinase" evidence="2">
    <location>
        <begin position="254"/>
        <end position="347"/>
    </location>
</feature>
<dbReference type="InterPro" id="IPR036890">
    <property type="entry name" value="HATPase_C_sf"/>
</dbReference>
<feature type="transmembrane region" description="Helical" evidence="1">
    <location>
        <begin position="73"/>
        <end position="94"/>
    </location>
</feature>
<keyword evidence="4" id="KW-1185">Reference proteome</keyword>
<organism evidence="3 4">
    <name type="scientific">Vibrio cortegadensis</name>
    <dbReference type="NCBI Taxonomy" id="1328770"/>
    <lineage>
        <taxon>Bacteria</taxon>
        <taxon>Pseudomonadati</taxon>
        <taxon>Pseudomonadota</taxon>
        <taxon>Gammaproteobacteria</taxon>
        <taxon>Vibrionales</taxon>
        <taxon>Vibrionaceae</taxon>
        <taxon>Vibrio</taxon>
    </lineage>
</organism>
<evidence type="ECO:0000313" key="3">
    <source>
        <dbReference type="EMBL" id="MEZ8194212.1"/>
    </source>
</evidence>
<proteinExistence type="predicted"/>
<feature type="transmembrane region" description="Helical" evidence="1">
    <location>
        <begin position="106"/>
        <end position="126"/>
    </location>
</feature>
<dbReference type="EC" id="2.7.13.3" evidence="3"/>
<keyword evidence="3" id="KW-0808">Transferase</keyword>
<sequence>MINAKVDRESSGQTWLRTALFTTLFCVVIAFATQSVWGGLIYQHLMISCGFGYSAIFAAKFIDVVFPALPRRIEVICSLGFSMLFGTWNAQYWIQDVIGSETGLAQLRPVVFLGFIFTIVCFYYFYTKEQQLVAERELEAMKRKQSEQEKALVISQLKQLQSQIEPHFLFNTLATISVLIETDSDKAKLMLQKLTELLRATLNSTRHQQTTIEQEVALVQAYLEIQQVRLGQRLTFSIQTETVDVSRSLPPLLIQPLVENALTHGIEPLAQGGNIALEIRQSDDQIMITVSDNGAGFNPNLKTSGSGVGLDNIRQRITTLFGEQASMSVKEQSSGGVSAILVLPCDKLDG</sequence>
<feature type="transmembrane region" description="Helical" evidence="1">
    <location>
        <begin position="40"/>
        <end position="61"/>
    </location>
</feature>
<evidence type="ECO:0000313" key="4">
    <source>
        <dbReference type="Proteomes" id="UP001569153"/>
    </source>
</evidence>
<keyword evidence="3" id="KW-0418">Kinase</keyword>
<dbReference type="PANTHER" id="PTHR34220">
    <property type="entry name" value="SENSOR HISTIDINE KINASE YPDA"/>
    <property type="match status" value="1"/>
</dbReference>
<dbReference type="Pfam" id="PF02518">
    <property type="entry name" value="HATPase_c"/>
    <property type="match status" value="1"/>
</dbReference>
<dbReference type="Proteomes" id="UP001569153">
    <property type="component" value="Unassembled WGS sequence"/>
</dbReference>
<dbReference type="Gene3D" id="3.30.565.10">
    <property type="entry name" value="Histidine kinase-like ATPase, C-terminal domain"/>
    <property type="match status" value="1"/>
</dbReference>